<keyword evidence="3" id="KW-1185">Reference proteome</keyword>
<dbReference type="PROSITE" id="PS50021">
    <property type="entry name" value="CH"/>
    <property type="match status" value="2"/>
</dbReference>
<feature type="domain" description="Calponin-homology (CH)" evidence="1">
    <location>
        <begin position="127"/>
        <end position="231"/>
    </location>
</feature>
<organism evidence="2 3">
    <name type="scientific">Tritrichomonas musculus</name>
    <dbReference type="NCBI Taxonomy" id="1915356"/>
    <lineage>
        <taxon>Eukaryota</taxon>
        <taxon>Metamonada</taxon>
        <taxon>Parabasalia</taxon>
        <taxon>Tritrichomonadida</taxon>
        <taxon>Tritrichomonadidae</taxon>
        <taxon>Tritrichomonas</taxon>
    </lineage>
</organism>
<feature type="domain" description="Calponin-homology (CH)" evidence="1">
    <location>
        <begin position="13"/>
        <end position="120"/>
    </location>
</feature>
<dbReference type="SUPFAM" id="SSF58113">
    <property type="entry name" value="Apolipoprotein A-I"/>
    <property type="match status" value="1"/>
</dbReference>
<dbReference type="Gene3D" id="1.20.5.1230">
    <property type="entry name" value="Apolipoprotein A-I"/>
    <property type="match status" value="1"/>
</dbReference>
<dbReference type="SMART" id="SM00033">
    <property type="entry name" value="CH"/>
    <property type="match status" value="2"/>
</dbReference>
<reference evidence="2 3" key="1">
    <citation type="submission" date="2024-04" db="EMBL/GenBank/DDBJ databases">
        <title>Tritrichomonas musculus Genome.</title>
        <authorList>
            <person name="Alves-Ferreira E."/>
            <person name="Grigg M."/>
            <person name="Lorenzi H."/>
            <person name="Galac M."/>
        </authorList>
    </citation>
    <scope>NUCLEOTIDE SEQUENCE [LARGE SCALE GENOMIC DNA]</scope>
    <source>
        <strain evidence="2 3">EAF2021</strain>
    </source>
</reference>
<dbReference type="EMBL" id="JAPFFF010000016">
    <property type="protein sequence ID" value="KAK8865055.1"/>
    <property type="molecule type" value="Genomic_DNA"/>
</dbReference>
<dbReference type="Pfam" id="PF00307">
    <property type="entry name" value="CH"/>
    <property type="match status" value="2"/>
</dbReference>
<sequence length="1052" mass="122904">MSLMSLASRYQQEQEIEKYTKICKAVLSKRGIEFNSLENDFRNGVNLLHFLEIVKNAPIEKPRWHKAPKFKQHQIENISIAIDFLRNNKLNPVGIDPYQIHNGEIKATINFIHECIRGFNINISEYENKSDSLLSWCKKNGIQQGVSITDLDKSWESGLYFCLLIYNYYPDQIDYKSLNEQSVDRNWNEFFAACQKLGIPLLFNTRNSILQSPVLIEKQINEMYYFLNYNSKLNEADKSVGILKDLSQFPLNNSLSPKFENAYQSNNREIQALRQQYNNKEPNLKSKIENYQAKINNEIKGEVQQLNTYVNDYINTFDESSGNDQQKYKSLVENFQDFKRKHKWYLEKNLNDLITSISDQFNKKSNLIWEAKEEERKREEKLNDYKSLFNQISQDFYKLQTRLDNLCSNRSSDFYSLLNDAESRVNLINSKHDELKIYKCEVTEFQYKPLAIQIKYDPLIQKIKEALNRALRKEEQVSQYETFCNSKLNDLNELRDEFNRNKYSNSILKSINNKISDKLSKLVCLYEHYNSLGSEKAMVNSQYLPESIINQYSQLSDEIQECIASLERQKVSIPIKDYQINQLIQFNQALNNNNEVHKMAEHVYNLPPLTYNNYPNEMTAVQPRYWETPAKYDSPIYSDLHEPIACKDDGEMRSLLHNMYTNSVPPSVRDKLGGERVIEVYSKLISLGLNESSFLIRCPHDLGFQRNQNPNSLFIHVKTQNIKILQMQYIYTTNPTTFFFHISIQNITNKQLYFVLERGTVIDLPLNQQPVYIAETWCGYINSYEILNKKLNWYCMKEGAGPPFGDAKLTPFIIAAPDRYFCPTPPNPDCRAFWNKVQPFNPSPNSDRRLNISNSNYLWRRQQEAPINEITYEKKYSGNDPQWEYLPAEIGGCVDDDLFNMLNQRRNCLVSAIEGVVRRASMTKPEDANNAMIINNQMGVVITILSSNEHILIEKTESGRWEGGRCTYNNVDENYTYKGFTYYKDFSSISKNNFYVGRIINGMRSDPKYFNSVSYNSQNSRRYLLGTLGINVPIIHGAQILIPSLHKLVEYI</sequence>
<name>A0ABR2IMF9_9EUKA</name>
<evidence type="ECO:0000313" key="3">
    <source>
        <dbReference type="Proteomes" id="UP001470230"/>
    </source>
</evidence>
<dbReference type="SUPFAM" id="SSF47576">
    <property type="entry name" value="Calponin-homology domain, CH-domain"/>
    <property type="match status" value="1"/>
</dbReference>
<proteinExistence type="predicted"/>
<evidence type="ECO:0000313" key="2">
    <source>
        <dbReference type="EMBL" id="KAK8865055.1"/>
    </source>
</evidence>
<evidence type="ECO:0000259" key="1">
    <source>
        <dbReference type="PROSITE" id="PS50021"/>
    </source>
</evidence>
<dbReference type="PANTHER" id="PTHR11915">
    <property type="entry name" value="SPECTRIN/FILAMIN RELATED CYTOSKELETAL PROTEIN"/>
    <property type="match status" value="1"/>
</dbReference>
<protein>
    <recommendedName>
        <fullName evidence="1">Calponin-homology (CH) domain-containing protein</fullName>
    </recommendedName>
</protein>
<dbReference type="InterPro" id="IPR036872">
    <property type="entry name" value="CH_dom_sf"/>
</dbReference>
<dbReference type="InterPro" id="IPR001715">
    <property type="entry name" value="CH_dom"/>
</dbReference>
<dbReference type="Proteomes" id="UP001470230">
    <property type="component" value="Unassembled WGS sequence"/>
</dbReference>
<accession>A0ABR2IMF9</accession>
<gene>
    <name evidence="2" type="ORF">M9Y10_010585</name>
</gene>
<dbReference type="Gene3D" id="1.10.418.10">
    <property type="entry name" value="Calponin-like domain"/>
    <property type="match status" value="2"/>
</dbReference>
<comment type="caution">
    <text evidence="2">The sequence shown here is derived from an EMBL/GenBank/DDBJ whole genome shotgun (WGS) entry which is preliminary data.</text>
</comment>